<reference evidence="2" key="1">
    <citation type="submission" date="2021-05" db="EMBL/GenBank/DDBJ databases">
        <authorList>
            <person name="Alioto T."/>
            <person name="Alioto T."/>
            <person name="Gomez Garrido J."/>
        </authorList>
    </citation>
    <scope>NUCLEOTIDE SEQUENCE</scope>
</reference>
<feature type="signal peptide" evidence="1">
    <location>
        <begin position="1"/>
        <end position="18"/>
    </location>
</feature>
<dbReference type="EMBL" id="HBUE01044665">
    <property type="protein sequence ID" value="CAG6462007.1"/>
    <property type="molecule type" value="Transcribed_RNA"/>
</dbReference>
<feature type="chain" id="PRO_5036260747" evidence="1">
    <location>
        <begin position="19"/>
        <end position="154"/>
    </location>
</feature>
<dbReference type="EMBL" id="HBUE01270426">
    <property type="protein sequence ID" value="CAG6563628.1"/>
    <property type="molecule type" value="Transcribed_RNA"/>
</dbReference>
<dbReference type="EMBL" id="HBUE01165141">
    <property type="protein sequence ID" value="CAG6512176.1"/>
    <property type="molecule type" value="Transcribed_RNA"/>
</dbReference>
<sequence>MHSCFDLVFACFCFVTLHQVILTFPRLESNPERVWLWRHVTKPSAHTNTFSIPHKYKHSLPQYCGQFCIFPCSIAPFPHRSLFWVILIAHRSDSWSPEVYYTLLHTVAALDETWFWTAFFTLLCQFSRIFPLWHEITPILSIPRWKNFSCFGCF</sequence>
<organism evidence="2">
    <name type="scientific">Culex pipiens</name>
    <name type="common">House mosquito</name>
    <dbReference type="NCBI Taxonomy" id="7175"/>
    <lineage>
        <taxon>Eukaryota</taxon>
        <taxon>Metazoa</taxon>
        <taxon>Ecdysozoa</taxon>
        <taxon>Arthropoda</taxon>
        <taxon>Hexapoda</taxon>
        <taxon>Insecta</taxon>
        <taxon>Pterygota</taxon>
        <taxon>Neoptera</taxon>
        <taxon>Endopterygota</taxon>
        <taxon>Diptera</taxon>
        <taxon>Nematocera</taxon>
        <taxon>Culicoidea</taxon>
        <taxon>Culicidae</taxon>
        <taxon>Culicinae</taxon>
        <taxon>Culicini</taxon>
        <taxon>Culex</taxon>
        <taxon>Culex</taxon>
    </lineage>
</organism>
<dbReference type="EMBL" id="HBUE01270428">
    <property type="protein sequence ID" value="CAG6563629.1"/>
    <property type="molecule type" value="Transcribed_RNA"/>
</dbReference>
<accession>A0A8D8GJ90</accession>
<proteinExistence type="predicted"/>
<dbReference type="EMBL" id="HBUE01270421">
    <property type="protein sequence ID" value="CAG6563625.1"/>
    <property type="molecule type" value="Transcribed_RNA"/>
</dbReference>
<dbReference type="AlphaFoldDB" id="A0A8D8GJ90"/>
<dbReference type="EMBL" id="HBUE01044666">
    <property type="protein sequence ID" value="CAG6462008.1"/>
    <property type="molecule type" value="Transcribed_RNA"/>
</dbReference>
<dbReference type="EMBL" id="HBUE01044662">
    <property type="protein sequence ID" value="CAG6462004.1"/>
    <property type="molecule type" value="Transcribed_RNA"/>
</dbReference>
<dbReference type="EMBL" id="HBUE01165139">
    <property type="protein sequence ID" value="CAG6512175.1"/>
    <property type="molecule type" value="Transcribed_RNA"/>
</dbReference>
<dbReference type="EMBL" id="HBUE01044664">
    <property type="protein sequence ID" value="CAG6462006.1"/>
    <property type="molecule type" value="Transcribed_RNA"/>
</dbReference>
<evidence type="ECO:0000313" key="2">
    <source>
        <dbReference type="EMBL" id="CAG6512172.1"/>
    </source>
</evidence>
<protein>
    <submittedName>
        <fullName evidence="2">(northern house mosquito) hypothetical protein</fullName>
    </submittedName>
</protein>
<dbReference type="EMBL" id="HBUE01165134">
    <property type="protein sequence ID" value="CAG6512172.1"/>
    <property type="molecule type" value="Transcribed_RNA"/>
</dbReference>
<dbReference type="EMBL" id="HBUE01044668">
    <property type="protein sequence ID" value="CAG6462009.1"/>
    <property type="molecule type" value="Transcribed_RNA"/>
</dbReference>
<evidence type="ECO:0000256" key="1">
    <source>
        <dbReference type="SAM" id="SignalP"/>
    </source>
</evidence>
<keyword evidence="1" id="KW-0732">Signal</keyword>
<name>A0A8D8GJ90_CULPI</name>